<proteinExistence type="predicted"/>
<protein>
    <recommendedName>
        <fullName evidence="7">SH3 domain-containing protein</fullName>
    </recommendedName>
</protein>
<dbReference type="STRING" id="1754192.A0A1Y1WUA2"/>
<evidence type="ECO:0000256" key="1">
    <source>
        <dbReference type="ARBA" id="ARBA00004170"/>
    </source>
</evidence>
<dbReference type="OrthoDB" id="5595608at2759"/>
<evidence type="ECO:0000256" key="5">
    <source>
        <dbReference type="PROSITE-ProRule" id="PRU00192"/>
    </source>
</evidence>
<dbReference type="SUPFAM" id="SSF103657">
    <property type="entry name" value="BAR/IMD domain-like"/>
    <property type="match status" value="1"/>
</dbReference>
<dbReference type="InterPro" id="IPR001452">
    <property type="entry name" value="SH3_domain"/>
</dbReference>
<evidence type="ECO:0000256" key="3">
    <source>
        <dbReference type="ARBA" id="ARBA00023054"/>
    </source>
</evidence>
<dbReference type="InterPro" id="IPR036028">
    <property type="entry name" value="SH3-like_dom_sf"/>
</dbReference>
<reference evidence="8 9" key="1">
    <citation type="submission" date="2016-08" db="EMBL/GenBank/DDBJ databases">
        <title>A Parts List for Fungal Cellulosomes Revealed by Comparative Genomics.</title>
        <authorList>
            <consortium name="DOE Joint Genome Institute"/>
            <person name="Haitjema C.H."/>
            <person name="Gilmore S.P."/>
            <person name="Henske J.K."/>
            <person name="Solomon K.V."/>
            <person name="De Groot R."/>
            <person name="Kuo A."/>
            <person name="Mondo S.J."/>
            <person name="Salamov A.A."/>
            <person name="Labutti K."/>
            <person name="Zhao Z."/>
            <person name="Chiniquy J."/>
            <person name="Barry K."/>
            <person name="Brewer H.M."/>
            <person name="Purvine S.O."/>
            <person name="Wright A.T."/>
            <person name="Boxma B."/>
            <person name="Van Alen T."/>
            <person name="Hackstein J.H."/>
            <person name="Baker S.E."/>
            <person name="Grigoriev I.V."/>
            <person name="O'Malley M.A."/>
        </authorList>
    </citation>
    <scope>NUCLEOTIDE SEQUENCE [LARGE SCALE GENOMIC DNA]</scope>
    <source>
        <strain evidence="8 9">S4</strain>
    </source>
</reference>
<keyword evidence="2 5" id="KW-0728">SH3 domain</keyword>
<keyword evidence="4" id="KW-0472">Membrane</keyword>
<feature type="coiled-coil region" evidence="6">
    <location>
        <begin position="176"/>
        <end position="203"/>
    </location>
</feature>
<dbReference type="Gene3D" id="1.20.1270.60">
    <property type="entry name" value="Arfaptin homology (AH) domain/BAR domain"/>
    <property type="match status" value="1"/>
</dbReference>
<dbReference type="PANTHER" id="PTHR14167:SF81">
    <property type="entry name" value="ENDOPHILIN-A"/>
    <property type="match status" value="1"/>
</dbReference>
<dbReference type="Pfam" id="PF00018">
    <property type="entry name" value="SH3_1"/>
    <property type="match status" value="1"/>
</dbReference>
<dbReference type="InterPro" id="IPR050384">
    <property type="entry name" value="Endophilin_SH3RF"/>
</dbReference>
<dbReference type="PANTHER" id="PTHR14167">
    <property type="entry name" value="SH3 DOMAIN-CONTAINING"/>
    <property type="match status" value="1"/>
</dbReference>
<feature type="domain" description="SH3" evidence="7">
    <location>
        <begin position="437"/>
        <end position="498"/>
    </location>
</feature>
<accession>A0A1Y1WUA2</accession>
<dbReference type="EMBL" id="MCFG01000270">
    <property type="protein sequence ID" value="ORX76975.1"/>
    <property type="molecule type" value="Genomic_DNA"/>
</dbReference>
<reference evidence="8 9" key="2">
    <citation type="submission" date="2016-08" db="EMBL/GenBank/DDBJ databases">
        <title>Pervasive Adenine N6-methylation of Active Genes in Fungi.</title>
        <authorList>
            <consortium name="DOE Joint Genome Institute"/>
            <person name="Mondo S.J."/>
            <person name="Dannebaum R.O."/>
            <person name="Kuo R.C."/>
            <person name="Labutti K."/>
            <person name="Haridas S."/>
            <person name="Kuo A."/>
            <person name="Salamov A."/>
            <person name="Ahrendt S.R."/>
            <person name="Lipzen A."/>
            <person name="Sullivan W."/>
            <person name="Andreopoulos W.B."/>
            <person name="Clum A."/>
            <person name="Lindquist E."/>
            <person name="Daum C."/>
            <person name="Ramamoorthy G.K."/>
            <person name="Gryganskyi A."/>
            <person name="Culley D."/>
            <person name="Magnuson J.K."/>
            <person name="James T.Y."/>
            <person name="O'Malley M.A."/>
            <person name="Stajich J.E."/>
            <person name="Spatafora J.W."/>
            <person name="Visel A."/>
            <person name="Grigoriev I.V."/>
        </authorList>
    </citation>
    <scope>NUCLEOTIDE SEQUENCE [LARGE SCALE GENOMIC DNA]</scope>
    <source>
        <strain evidence="8 9">S4</strain>
    </source>
</reference>
<dbReference type="SUPFAM" id="SSF50044">
    <property type="entry name" value="SH3-domain"/>
    <property type="match status" value="1"/>
</dbReference>
<comment type="subcellular location">
    <subcellularLocation>
        <location evidence="1">Membrane</location>
        <topology evidence="1">Peripheral membrane protein</topology>
    </subcellularLocation>
</comment>
<dbReference type="AlphaFoldDB" id="A0A1Y1WUA2"/>
<keyword evidence="9" id="KW-1185">Reference proteome</keyword>
<dbReference type="SMART" id="SM00326">
    <property type="entry name" value="SH3"/>
    <property type="match status" value="1"/>
</dbReference>
<evidence type="ECO:0000313" key="8">
    <source>
        <dbReference type="EMBL" id="ORX76975.1"/>
    </source>
</evidence>
<dbReference type="InterPro" id="IPR027267">
    <property type="entry name" value="AH/BAR_dom_sf"/>
</dbReference>
<dbReference type="Proteomes" id="UP000193944">
    <property type="component" value="Unassembled WGS sequence"/>
</dbReference>
<dbReference type="PROSITE" id="PS50002">
    <property type="entry name" value="SH3"/>
    <property type="match status" value="1"/>
</dbReference>
<gene>
    <name evidence="8" type="ORF">BCR32DRAFT_295926</name>
</gene>
<sequence length="521" mass="59551">MGILGKITDKFSSTTIQDKNSNAFMHLQKQCESINIDTDVLMKSCETYVKLFNKKSKQPQNLANTKNNNKKAPLEILSLATLQSSQTLNNTSHLSRIYMEFSDAHRHIYEKQKDMIESLNAYILYLNESLDEFKKYQTTKNLYAKNAKNFVSYQNKLKKQNQAVTQEQINKVEIHYKNYTQSLNSLAEKMAELTSNRKEEERTKNFVHLIDNEIDFFQNAANELLRLRENIQRSDSTVGENRYSEKRSTNDYIDEIMSNKLELENFTVSQVPQSGANGNAKINHEGSESQLSSKENSYHELGLMDYNGNNYNYDYNVDGYYDDQYNVNGNMQQANGPSIMNGTTMYDGGSNPAPIGNSPFDDYLNPSNIKNSVENKANNKNTAKKDRSSIFSDGNIEFEDSVRITPTSTGSKRKSVINNENLANIPLNEKVYNTKELNPKYCKAIYPFNKSMDDELELEANDLVDITKKFDDGWATGINLRSGQEGFFPLNCLLEFYVTDKFAEYGGSKENSESYVYSTNN</sequence>
<evidence type="ECO:0000259" key="7">
    <source>
        <dbReference type="PROSITE" id="PS50002"/>
    </source>
</evidence>
<name>A0A1Y1WUA2_9FUNG</name>
<evidence type="ECO:0000256" key="6">
    <source>
        <dbReference type="SAM" id="Coils"/>
    </source>
</evidence>
<evidence type="ECO:0000256" key="2">
    <source>
        <dbReference type="ARBA" id="ARBA00022443"/>
    </source>
</evidence>
<evidence type="ECO:0000256" key="4">
    <source>
        <dbReference type="ARBA" id="ARBA00023136"/>
    </source>
</evidence>
<dbReference type="CDD" id="cd00174">
    <property type="entry name" value="SH3"/>
    <property type="match status" value="1"/>
</dbReference>
<evidence type="ECO:0000313" key="9">
    <source>
        <dbReference type="Proteomes" id="UP000193944"/>
    </source>
</evidence>
<keyword evidence="3 6" id="KW-0175">Coiled coil</keyword>
<dbReference type="Gene3D" id="2.30.30.40">
    <property type="entry name" value="SH3 Domains"/>
    <property type="match status" value="1"/>
</dbReference>
<organism evidence="8 9">
    <name type="scientific">Anaeromyces robustus</name>
    <dbReference type="NCBI Taxonomy" id="1754192"/>
    <lineage>
        <taxon>Eukaryota</taxon>
        <taxon>Fungi</taxon>
        <taxon>Fungi incertae sedis</taxon>
        <taxon>Chytridiomycota</taxon>
        <taxon>Chytridiomycota incertae sedis</taxon>
        <taxon>Neocallimastigomycetes</taxon>
        <taxon>Neocallimastigales</taxon>
        <taxon>Neocallimastigaceae</taxon>
        <taxon>Anaeromyces</taxon>
    </lineage>
</organism>
<comment type="caution">
    <text evidence="8">The sequence shown here is derived from an EMBL/GenBank/DDBJ whole genome shotgun (WGS) entry which is preliminary data.</text>
</comment>